<keyword evidence="4" id="KW-0547">Nucleotide-binding</keyword>
<dbReference type="InterPro" id="IPR025877">
    <property type="entry name" value="MobA-like_NTP_Trfase"/>
</dbReference>
<evidence type="ECO:0000256" key="1">
    <source>
        <dbReference type="ARBA" id="ARBA00022490"/>
    </source>
</evidence>
<evidence type="ECO:0000256" key="4">
    <source>
        <dbReference type="ARBA" id="ARBA00022741"/>
    </source>
</evidence>
<dbReference type="InterPro" id="IPR029044">
    <property type="entry name" value="Nucleotide-diphossugar_trans"/>
</dbReference>
<reference evidence="9 10" key="1">
    <citation type="submission" date="2021-08" db="EMBL/GenBank/DDBJ databases">
        <title>Complete genome sequence of Leptospira kobayashii strain E30.</title>
        <authorList>
            <person name="Nakao R."/>
            <person name="Nakamura S."/>
            <person name="Masuzawa T."/>
            <person name="Koizumi N."/>
        </authorList>
    </citation>
    <scope>NUCLEOTIDE SEQUENCE [LARGE SCALE GENOMIC DNA]</scope>
    <source>
        <strain evidence="9 10">E30</strain>
    </source>
</reference>
<keyword evidence="2" id="KW-0808">Transferase</keyword>
<evidence type="ECO:0000313" key="9">
    <source>
        <dbReference type="EMBL" id="BDA78678.1"/>
    </source>
</evidence>
<sequence length="201" mass="23122">MRPINTETISVILAGGYSLRMGKDKGLIQIKEHSNFIKKTNRRIGVLTETVYISLRAEQIQEYSKYFPSESFIVDTDIPVEGPLKGILSSWKFLEENGISGKSILFLPVDMPFVKIRTLRRLLDSFLPEDSGVFYESRKGLEPLCGIYSSLCLSDWFRNLSSDATKEFSLQKRLAKMNPRILTLPEKEEIYFRNINSRQDL</sequence>
<keyword evidence="5" id="KW-0460">Magnesium</keyword>
<evidence type="ECO:0000256" key="3">
    <source>
        <dbReference type="ARBA" id="ARBA00022723"/>
    </source>
</evidence>
<evidence type="ECO:0000313" key="10">
    <source>
        <dbReference type="Proteomes" id="UP000245263"/>
    </source>
</evidence>
<dbReference type="InterPro" id="IPR013482">
    <property type="entry name" value="Molybde_CF_guanTrfase"/>
</dbReference>
<evidence type="ECO:0000256" key="2">
    <source>
        <dbReference type="ARBA" id="ARBA00022679"/>
    </source>
</evidence>
<evidence type="ECO:0000256" key="7">
    <source>
        <dbReference type="ARBA" id="ARBA00023150"/>
    </source>
</evidence>
<dbReference type="PANTHER" id="PTHR19136">
    <property type="entry name" value="MOLYBDENUM COFACTOR GUANYLYLTRANSFERASE"/>
    <property type="match status" value="1"/>
</dbReference>
<dbReference type="SUPFAM" id="SSF53448">
    <property type="entry name" value="Nucleotide-diphospho-sugar transferases"/>
    <property type="match status" value="1"/>
</dbReference>
<feature type="domain" description="MobA-like NTP transferase" evidence="8">
    <location>
        <begin position="11"/>
        <end position="163"/>
    </location>
</feature>
<gene>
    <name evidence="9" type="ORF">LPTSP3_g16080</name>
</gene>
<dbReference type="EMBL" id="AP025028">
    <property type="protein sequence ID" value="BDA78678.1"/>
    <property type="molecule type" value="Genomic_DNA"/>
</dbReference>
<evidence type="ECO:0000259" key="8">
    <source>
        <dbReference type="Pfam" id="PF12804"/>
    </source>
</evidence>
<keyword evidence="6" id="KW-0342">GTP-binding</keyword>
<dbReference type="Proteomes" id="UP000245263">
    <property type="component" value="Chromosome 1"/>
</dbReference>
<proteinExistence type="predicted"/>
<keyword evidence="3" id="KW-0479">Metal-binding</keyword>
<evidence type="ECO:0000256" key="6">
    <source>
        <dbReference type="ARBA" id="ARBA00023134"/>
    </source>
</evidence>
<dbReference type="CDD" id="cd02503">
    <property type="entry name" value="MobA"/>
    <property type="match status" value="1"/>
</dbReference>
<keyword evidence="7" id="KW-0501">Molybdenum cofactor biosynthesis</keyword>
<dbReference type="Pfam" id="PF12804">
    <property type="entry name" value="NTP_transf_3"/>
    <property type="match status" value="1"/>
</dbReference>
<dbReference type="RefSeq" id="WP_109019661.1">
    <property type="nucleotide sequence ID" value="NZ_AP025028.1"/>
</dbReference>
<name>A0ABM7UIW0_9LEPT</name>
<dbReference type="PANTHER" id="PTHR19136:SF81">
    <property type="entry name" value="MOLYBDENUM COFACTOR GUANYLYLTRANSFERASE"/>
    <property type="match status" value="1"/>
</dbReference>
<accession>A0ABM7UIW0</accession>
<keyword evidence="10" id="KW-1185">Reference proteome</keyword>
<dbReference type="Gene3D" id="3.90.550.10">
    <property type="entry name" value="Spore Coat Polysaccharide Biosynthesis Protein SpsA, Chain A"/>
    <property type="match status" value="1"/>
</dbReference>
<evidence type="ECO:0000256" key="5">
    <source>
        <dbReference type="ARBA" id="ARBA00022842"/>
    </source>
</evidence>
<keyword evidence="1" id="KW-0963">Cytoplasm</keyword>
<protein>
    <recommendedName>
        <fullName evidence="8">MobA-like NTP transferase domain-containing protein</fullName>
    </recommendedName>
</protein>
<organism evidence="9 10">
    <name type="scientific">Leptospira kobayashii</name>
    <dbReference type="NCBI Taxonomy" id="1917830"/>
    <lineage>
        <taxon>Bacteria</taxon>
        <taxon>Pseudomonadati</taxon>
        <taxon>Spirochaetota</taxon>
        <taxon>Spirochaetia</taxon>
        <taxon>Leptospirales</taxon>
        <taxon>Leptospiraceae</taxon>
        <taxon>Leptospira</taxon>
    </lineage>
</organism>